<sequence>MDGQRKSQRVVLIHDASGGVRFKALRWVLDGFFLKDGDMFTFLSVLHQIHHPLGYKIRIDGSMFGGANQKVIDDEVARKKKEYDDNLQLLEISKKYQTQKVDFKIELVAGPIPKTAALDASKKCNPTWVILDSTRTSNSDNLFTIGNIIELSTLLEDEQENSPGIKEKLIEEVNGYVEIIGQSQHIFDEEVNHQISGITLPTLPLLKAPYLFPLYQPSSTTMADKKKASRSPAGEEDSSSDSEETYPEKPVTVEVRNQVSSNRLAEPDIDDSADAYFKKVSQILESEEYKKLEESQEVNDVDNIEELYDFPPDPENWKEEDLKEFWADAPPFMMKPGWDPNWVDKDELEVINEEIREGRDPPIAPFYVPYRKHYPVIPHNHYDIRNAKSVIEELDRIEEFLQWHSFVFADGSTYEGTVWDDLAHGKGVYEAEQGLVRYEGEWLQNNPEGHGVLEVDIPTYEPVPGSELEAQMRAEGHIFKRDFMSPEDKEWLEKDIEDCVRFSRGRREIPFYENEEWVRQFGEKPEKGRYRYAGQWKHGRMHGCGVFELNERTTYGRFYFGEFLEEDHGCDVDVSALHSGIAEVAAAKARMFVNKPDGMVREERGPYSDPQHPYFYEGEDMWMAPGFINQFFEVPDYWKAYMEDVDEERQMWINSFYKAPLRLPMPAELEYWWENEESTPEFILLNKEPEPDPEDPSKLVYTEDPVILHTPTGRIIDYVDDEEHGIRLFWQPPLKDDEEVDPSKFEFLPLGDEELFERDDRNALERMLTSVQEKCKLMLENLEKRIEEKKKESDTKLKLLETEIEIVEAESELKEIIKEMDDELKRLEKEEEKKMEMELELEAEAEAEDVDETDEKPEEISRVEVKFDDVKEEDDGNDEEEEDEDDDDDENTPPSFGSVIKNQDSAIKDQKSKNGGTSSPFAASSMQFGSLGLASMVPLKLQRLFVTWKESKLHKKISLPFPGVLTDQWTRKSSLGFERTFEQGLTLRAHHQVNKCIIRSTPGTPFKQKAFADLERNMNTCGIFDILPKTVKTTAIRKLGQLDKNKKGKLTEKAMSFNGQSAAEEGIIAPKLRRPRTLPELYSGRPTELMPPKLTKLLLNVTVRRSLGPVQVLISPDSTVNDLIADALRLYSKEGRRPILPSLDPSGFGLHYSQFSLESLDPHEKLIELGSRNFFLCPKQTVTGNDDRAGDEDSPVTTSSTCSEEAEKVTKTSAGWLRFMNFLQ</sequence>
<dbReference type="InterPro" id="IPR003409">
    <property type="entry name" value="MORN"/>
</dbReference>
<reference evidence="4 5" key="1">
    <citation type="submission" date="2019-05" db="EMBL/GenBank/DDBJ databases">
        <title>Mikania micrantha, genome provides insights into the molecular mechanism of rapid growth.</title>
        <authorList>
            <person name="Liu B."/>
        </authorList>
    </citation>
    <scope>NUCLEOTIDE SEQUENCE [LARGE SCALE GENOMIC DNA]</scope>
    <source>
        <strain evidence="4">NLD-2019</strain>
        <tissue evidence="4">Leaf</tissue>
    </source>
</reference>
<feature type="compositionally biased region" description="Acidic residues" evidence="2">
    <location>
        <begin position="870"/>
        <end position="891"/>
    </location>
</feature>
<dbReference type="EMBL" id="SZYD01001554">
    <property type="protein sequence ID" value="KAD0592076.1"/>
    <property type="molecule type" value="Genomic_DNA"/>
</dbReference>
<feature type="compositionally biased region" description="Basic and acidic residues" evidence="2">
    <location>
        <begin position="858"/>
        <end position="869"/>
    </location>
</feature>
<dbReference type="GO" id="GO:0016020">
    <property type="term" value="C:membrane"/>
    <property type="evidence" value="ECO:0007669"/>
    <property type="project" value="UniProtKB-ARBA"/>
</dbReference>
<comment type="caution">
    <text evidence="4">The sequence shown here is derived from an EMBL/GenBank/DDBJ whole genome shotgun (WGS) entry which is preliminary data.</text>
</comment>
<feature type="compositionally biased region" description="Acidic residues" evidence="2">
    <location>
        <begin position="234"/>
        <end position="245"/>
    </location>
</feature>
<keyword evidence="5" id="KW-1185">Reference proteome</keyword>
<feature type="compositionally biased region" description="Polar residues" evidence="2">
    <location>
        <begin position="892"/>
        <end position="905"/>
    </location>
</feature>
<keyword evidence="1" id="KW-0677">Repeat</keyword>
<protein>
    <recommendedName>
        <fullName evidence="3">DUF7054 domain-containing protein</fullName>
    </recommendedName>
</protein>
<evidence type="ECO:0000259" key="3">
    <source>
        <dbReference type="Pfam" id="PF23156"/>
    </source>
</evidence>
<feature type="compositionally biased region" description="Acidic residues" evidence="2">
    <location>
        <begin position="838"/>
        <end position="857"/>
    </location>
</feature>
<dbReference type="PANTHER" id="PTHR33270">
    <property type="entry name" value="BNAC05G50380D PROTEIN"/>
    <property type="match status" value="1"/>
</dbReference>
<dbReference type="InterPro" id="IPR055482">
    <property type="entry name" value="DUF7054"/>
</dbReference>
<dbReference type="OrthoDB" id="423343at2759"/>
<feature type="domain" description="DUF7054" evidence="3">
    <location>
        <begin position="1093"/>
        <end position="1177"/>
    </location>
</feature>
<gene>
    <name evidence="4" type="ORF">E3N88_44011</name>
</gene>
<evidence type="ECO:0000256" key="2">
    <source>
        <dbReference type="SAM" id="MobiDB-lite"/>
    </source>
</evidence>
<evidence type="ECO:0000313" key="4">
    <source>
        <dbReference type="EMBL" id="KAD0592076.1"/>
    </source>
</evidence>
<dbReference type="SMART" id="SM00698">
    <property type="entry name" value="MORN"/>
    <property type="match status" value="3"/>
</dbReference>
<accession>A0A5N6LDF6</accession>
<dbReference type="PANTHER" id="PTHR33270:SF24">
    <property type="entry name" value="EXPRESSED PROTEIN"/>
    <property type="match status" value="1"/>
</dbReference>
<dbReference type="Proteomes" id="UP000326396">
    <property type="component" value="Unassembled WGS sequence"/>
</dbReference>
<evidence type="ECO:0000313" key="5">
    <source>
        <dbReference type="Proteomes" id="UP000326396"/>
    </source>
</evidence>
<name>A0A5N6LDF6_9ASTR</name>
<proteinExistence type="predicted"/>
<feature type="region of interest" description="Disordered" evidence="2">
    <location>
        <begin position="221"/>
        <end position="267"/>
    </location>
</feature>
<evidence type="ECO:0000256" key="1">
    <source>
        <dbReference type="ARBA" id="ARBA00022737"/>
    </source>
</evidence>
<organism evidence="4 5">
    <name type="scientific">Mikania micrantha</name>
    <name type="common">bitter vine</name>
    <dbReference type="NCBI Taxonomy" id="192012"/>
    <lineage>
        <taxon>Eukaryota</taxon>
        <taxon>Viridiplantae</taxon>
        <taxon>Streptophyta</taxon>
        <taxon>Embryophyta</taxon>
        <taxon>Tracheophyta</taxon>
        <taxon>Spermatophyta</taxon>
        <taxon>Magnoliopsida</taxon>
        <taxon>eudicotyledons</taxon>
        <taxon>Gunneridae</taxon>
        <taxon>Pentapetalae</taxon>
        <taxon>asterids</taxon>
        <taxon>campanulids</taxon>
        <taxon>Asterales</taxon>
        <taxon>Asteraceae</taxon>
        <taxon>Asteroideae</taxon>
        <taxon>Heliantheae alliance</taxon>
        <taxon>Eupatorieae</taxon>
        <taxon>Mikania</taxon>
    </lineage>
</organism>
<dbReference type="Pfam" id="PF02493">
    <property type="entry name" value="MORN"/>
    <property type="match status" value="3"/>
</dbReference>
<dbReference type="InterPro" id="IPR040358">
    <property type="entry name" value="At4g22758-like"/>
</dbReference>
<feature type="region of interest" description="Disordered" evidence="2">
    <location>
        <begin position="1184"/>
        <end position="1205"/>
    </location>
</feature>
<dbReference type="Pfam" id="PF23156">
    <property type="entry name" value="DUF7054"/>
    <property type="match status" value="1"/>
</dbReference>
<feature type="region of interest" description="Disordered" evidence="2">
    <location>
        <begin position="835"/>
        <end position="920"/>
    </location>
</feature>
<dbReference type="SUPFAM" id="SSF82185">
    <property type="entry name" value="Histone H3 K4-specific methyltransferase SET7/9 N-terminal domain"/>
    <property type="match status" value="1"/>
</dbReference>
<dbReference type="AlphaFoldDB" id="A0A5N6LDF6"/>